<comment type="caution">
    <text evidence="2">The sequence shown here is derived from an EMBL/GenBank/DDBJ whole genome shotgun (WGS) entry which is preliminary data.</text>
</comment>
<dbReference type="Proteomes" id="UP001341840">
    <property type="component" value="Unassembled WGS sequence"/>
</dbReference>
<evidence type="ECO:0000313" key="2">
    <source>
        <dbReference type="EMBL" id="MED6133449.1"/>
    </source>
</evidence>
<evidence type="ECO:0000256" key="1">
    <source>
        <dbReference type="SAM" id="MobiDB-lite"/>
    </source>
</evidence>
<organism evidence="2 3">
    <name type="scientific">Stylosanthes scabra</name>
    <dbReference type="NCBI Taxonomy" id="79078"/>
    <lineage>
        <taxon>Eukaryota</taxon>
        <taxon>Viridiplantae</taxon>
        <taxon>Streptophyta</taxon>
        <taxon>Embryophyta</taxon>
        <taxon>Tracheophyta</taxon>
        <taxon>Spermatophyta</taxon>
        <taxon>Magnoliopsida</taxon>
        <taxon>eudicotyledons</taxon>
        <taxon>Gunneridae</taxon>
        <taxon>Pentapetalae</taxon>
        <taxon>rosids</taxon>
        <taxon>fabids</taxon>
        <taxon>Fabales</taxon>
        <taxon>Fabaceae</taxon>
        <taxon>Papilionoideae</taxon>
        <taxon>50 kb inversion clade</taxon>
        <taxon>dalbergioids sensu lato</taxon>
        <taxon>Dalbergieae</taxon>
        <taxon>Pterocarpus clade</taxon>
        <taxon>Stylosanthes</taxon>
    </lineage>
</organism>
<gene>
    <name evidence="2" type="ORF">PIB30_116693</name>
</gene>
<protein>
    <submittedName>
        <fullName evidence="2">Uncharacterized protein</fullName>
    </submittedName>
</protein>
<name>A0ABU6SB04_9FABA</name>
<evidence type="ECO:0000313" key="3">
    <source>
        <dbReference type="Proteomes" id="UP001341840"/>
    </source>
</evidence>
<feature type="region of interest" description="Disordered" evidence="1">
    <location>
        <begin position="38"/>
        <end position="65"/>
    </location>
</feature>
<accession>A0ABU6SB04</accession>
<proteinExistence type="predicted"/>
<sequence>MKLKKIKQEQQPVENNRKCIKIEWILQEELQFGRPFRAAEPHHRRSRHPIPQNNTAGPTGGADRLASPICAGNEAPLRRRHRHNILHTVEKQRPRYTYRNLNVAHRHLTTLPQNRFVIEPFQWQTLQGPPGDALQRVPANSGGAGTITETRLKRVRRCPAVDDRADDLLIVGGGNRGN</sequence>
<dbReference type="EMBL" id="JASCZI010060527">
    <property type="protein sequence ID" value="MED6133449.1"/>
    <property type="molecule type" value="Genomic_DNA"/>
</dbReference>
<reference evidence="2 3" key="1">
    <citation type="journal article" date="2023" name="Plants (Basel)">
        <title>Bridging the Gap: Combining Genomics and Transcriptomics Approaches to Understand Stylosanthes scabra, an Orphan Legume from the Brazilian Caatinga.</title>
        <authorList>
            <person name="Ferreira-Neto J.R.C."/>
            <person name="da Silva M.D."/>
            <person name="Binneck E."/>
            <person name="de Melo N.F."/>
            <person name="da Silva R.H."/>
            <person name="de Melo A.L.T.M."/>
            <person name="Pandolfi V."/>
            <person name="Bustamante F.O."/>
            <person name="Brasileiro-Vidal A.C."/>
            <person name="Benko-Iseppon A.M."/>
        </authorList>
    </citation>
    <scope>NUCLEOTIDE SEQUENCE [LARGE SCALE GENOMIC DNA]</scope>
    <source>
        <tissue evidence="2">Leaves</tissue>
    </source>
</reference>
<keyword evidence="3" id="KW-1185">Reference proteome</keyword>